<keyword evidence="2" id="KW-0805">Transcription regulation</keyword>
<evidence type="ECO:0000256" key="6">
    <source>
        <dbReference type="SAM" id="MobiDB-lite"/>
    </source>
</evidence>
<feature type="region of interest" description="Disordered" evidence="6">
    <location>
        <begin position="130"/>
        <end position="149"/>
    </location>
</feature>
<dbReference type="EMBL" id="JAUIZM010000011">
    <property type="protein sequence ID" value="KAK1356833.1"/>
    <property type="molecule type" value="Genomic_DNA"/>
</dbReference>
<dbReference type="GO" id="GO:0000976">
    <property type="term" value="F:transcription cis-regulatory region binding"/>
    <property type="evidence" value="ECO:0007669"/>
    <property type="project" value="TreeGrafter"/>
</dbReference>
<dbReference type="Pfam" id="PF03106">
    <property type="entry name" value="WRKY"/>
    <property type="match status" value="1"/>
</dbReference>
<organism evidence="8 9">
    <name type="scientific">Heracleum sosnowskyi</name>
    <dbReference type="NCBI Taxonomy" id="360622"/>
    <lineage>
        <taxon>Eukaryota</taxon>
        <taxon>Viridiplantae</taxon>
        <taxon>Streptophyta</taxon>
        <taxon>Embryophyta</taxon>
        <taxon>Tracheophyta</taxon>
        <taxon>Spermatophyta</taxon>
        <taxon>Magnoliopsida</taxon>
        <taxon>eudicotyledons</taxon>
        <taxon>Gunneridae</taxon>
        <taxon>Pentapetalae</taxon>
        <taxon>asterids</taxon>
        <taxon>campanulids</taxon>
        <taxon>Apiales</taxon>
        <taxon>Apiaceae</taxon>
        <taxon>Apioideae</taxon>
        <taxon>apioid superclade</taxon>
        <taxon>Tordylieae</taxon>
        <taxon>Tordyliinae</taxon>
        <taxon>Heracleum</taxon>
    </lineage>
</organism>
<dbReference type="InterPro" id="IPR036576">
    <property type="entry name" value="WRKY_dom_sf"/>
</dbReference>
<evidence type="ECO:0000259" key="7">
    <source>
        <dbReference type="PROSITE" id="PS50811"/>
    </source>
</evidence>
<feature type="compositionally biased region" description="Basic and acidic residues" evidence="6">
    <location>
        <begin position="137"/>
        <end position="149"/>
    </location>
</feature>
<evidence type="ECO:0000256" key="3">
    <source>
        <dbReference type="ARBA" id="ARBA00023125"/>
    </source>
</evidence>
<sequence length="291" mass="33247">MSNDSIPLNIHSESTCKKRKKIVMESSGHSQILNANLSEDVSETQASKKQKIFQKRVVAVKIDENEYEKKQKNEGPPSDCWSWRKYGQKPIKGSPYPRGYYKCSTSKSCSAKKQVERCKTNASLLIVTYTSTHNHPSPKEPKQVEDPKQDALKIENGGNEEAKEEDDKDQEAVNVQEDEAVTVQENGAGTENITDFYYCQSPFTCNSDHQDMMTTIVHEEEILGSPLTEKLESVMFEEKSEKPLCYPHLMTFSTPKTEENDFYDELGELPISSYLTRFMRSNFSEDRILIQ</sequence>
<dbReference type="Gene3D" id="2.20.25.80">
    <property type="entry name" value="WRKY domain"/>
    <property type="match status" value="1"/>
</dbReference>
<keyword evidence="4" id="KW-0804">Transcription</keyword>
<dbReference type="PANTHER" id="PTHR32096">
    <property type="entry name" value="WRKY TRANSCRIPTION FACTOR 30-RELATED-RELATED"/>
    <property type="match status" value="1"/>
</dbReference>
<evidence type="ECO:0000256" key="1">
    <source>
        <dbReference type="ARBA" id="ARBA00004123"/>
    </source>
</evidence>
<comment type="subcellular location">
    <subcellularLocation>
        <location evidence="1">Nucleus</location>
    </subcellularLocation>
</comment>
<dbReference type="InterPro" id="IPR003657">
    <property type="entry name" value="WRKY_dom"/>
</dbReference>
<dbReference type="GO" id="GO:0005634">
    <property type="term" value="C:nucleus"/>
    <property type="evidence" value="ECO:0007669"/>
    <property type="project" value="UniProtKB-SubCell"/>
</dbReference>
<reference evidence="8" key="1">
    <citation type="submission" date="2023-02" db="EMBL/GenBank/DDBJ databases">
        <title>Genome of toxic invasive species Heracleum sosnowskyi carries increased number of genes despite the absence of recent whole-genome duplications.</title>
        <authorList>
            <person name="Schelkunov M."/>
            <person name="Shtratnikova V."/>
            <person name="Makarenko M."/>
            <person name="Klepikova A."/>
            <person name="Omelchenko D."/>
            <person name="Novikova G."/>
            <person name="Obukhova E."/>
            <person name="Bogdanov V."/>
            <person name="Penin A."/>
            <person name="Logacheva M."/>
        </authorList>
    </citation>
    <scope>NUCLEOTIDE SEQUENCE</scope>
    <source>
        <strain evidence="8">Hsosn_3</strain>
        <tissue evidence="8">Leaf</tissue>
    </source>
</reference>
<evidence type="ECO:0000256" key="4">
    <source>
        <dbReference type="ARBA" id="ARBA00023163"/>
    </source>
</evidence>
<evidence type="ECO:0000256" key="5">
    <source>
        <dbReference type="ARBA" id="ARBA00023242"/>
    </source>
</evidence>
<dbReference type="InterPro" id="IPR044810">
    <property type="entry name" value="WRKY_plant"/>
</dbReference>
<dbReference type="AlphaFoldDB" id="A0AAD8GZD1"/>
<reference evidence="8" key="2">
    <citation type="submission" date="2023-05" db="EMBL/GenBank/DDBJ databases">
        <authorList>
            <person name="Schelkunov M.I."/>
        </authorList>
    </citation>
    <scope>NUCLEOTIDE SEQUENCE</scope>
    <source>
        <strain evidence="8">Hsosn_3</strain>
        <tissue evidence="8">Leaf</tissue>
    </source>
</reference>
<name>A0AAD8GZD1_9APIA</name>
<evidence type="ECO:0000313" key="8">
    <source>
        <dbReference type="EMBL" id="KAK1356833.1"/>
    </source>
</evidence>
<keyword evidence="3" id="KW-0238">DNA-binding</keyword>
<dbReference type="Proteomes" id="UP001237642">
    <property type="component" value="Unassembled WGS sequence"/>
</dbReference>
<feature type="domain" description="WRKY" evidence="7">
    <location>
        <begin position="78"/>
        <end position="138"/>
    </location>
</feature>
<protein>
    <submittedName>
        <fullName evidence="8">WRKY domain-containing protein</fullName>
    </submittedName>
</protein>
<gene>
    <name evidence="8" type="ORF">POM88_050089</name>
</gene>
<keyword evidence="9" id="KW-1185">Reference proteome</keyword>
<keyword evidence="5" id="KW-0539">Nucleus</keyword>
<dbReference type="PROSITE" id="PS50811">
    <property type="entry name" value="WRKY"/>
    <property type="match status" value="1"/>
</dbReference>
<dbReference type="PANTHER" id="PTHR32096:SF18">
    <property type="entry name" value="DISEASE RESISTANCE PROTEIN RRS1B-RELATED"/>
    <property type="match status" value="1"/>
</dbReference>
<evidence type="ECO:0000256" key="2">
    <source>
        <dbReference type="ARBA" id="ARBA00023015"/>
    </source>
</evidence>
<dbReference type="GO" id="GO:0003700">
    <property type="term" value="F:DNA-binding transcription factor activity"/>
    <property type="evidence" value="ECO:0007669"/>
    <property type="project" value="InterPro"/>
</dbReference>
<evidence type="ECO:0000313" key="9">
    <source>
        <dbReference type="Proteomes" id="UP001237642"/>
    </source>
</evidence>
<dbReference type="SMART" id="SM00774">
    <property type="entry name" value="WRKY"/>
    <property type="match status" value="1"/>
</dbReference>
<proteinExistence type="predicted"/>
<accession>A0AAD8GZD1</accession>
<comment type="caution">
    <text evidence="8">The sequence shown here is derived from an EMBL/GenBank/DDBJ whole genome shotgun (WGS) entry which is preliminary data.</text>
</comment>
<dbReference type="SUPFAM" id="SSF118290">
    <property type="entry name" value="WRKY DNA-binding domain"/>
    <property type="match status" value="1"/>
</dbReference>